<protein>
    <recommendedName>
        <fullName evidence="3">Glutaredoxin family protein</fullName>
    </recommendedName>
</protein>
<organism evidence="1 2">
    <name type="scientific">Alloalcanivorax profundimaris</name>
    <dbReference type="NCBI Taxonomy" id="2735259"/>
    <lineage>
        <taxon>Bacteria</taxon>
        <taxon>Pseudomonadati</taxon>
        <taxon>Pseudomonadota</taxon>
        <taxon>Gammaproteobacteria</taxon>
        <taxon>Oceanospirillales</taxon>
        <taxon>Alcanivoracaceae</taxon>
        <taxon>Alloalcanivorax</taxon>
    </lineage>
</organism>
<dbReference type="InterPro" id="IPR036249">
    <property type="entry name" value="Thioredoxin-like_sf"/>
</dbReference>
<dbReference type="RefSeq" id="WP_228462253.1">
    <property type="nucleotide sequence ID" value="NZ_JABJWH010000014.1"/>
</dbReference>
<evidence type="ECO:0000313" key="1">
    <source>
        <dbReference type="EMBL" id="MBF5058098.1"/>
    </source>
</evidence>
<keyword evidence="2" id="KW-1185">Reference proteome</keyword>
<name>A0ABS0AVC8_9GAMM</name>
<comment type="caution">
    <text evidence="1">The sequence shown here is derived from an EMBL/GenBank/DDBJ whole genome shotgun (WGS) entry which is preliminary data.</text>
</comment>
<dbReference type="EMBL" id="ARXX01000074">
    <property type="protein sequence ID" value="MBF5058098.1"/>
    <property type="molecule type" value="Genomic_DNA"/>
</dbReference>
<accession>A0ABS0AVC8</accession>
<evidence type="ECO:0000313" key="2">
    <source>
        <dbReference type="Proteomes" id="UP000662703"/>
    </source>
</evidence>
<dbReference type="SUPFAM" id="SSF52833">
    <property type="entry name" value="Thioredoxin-like"/>
    <property type="match status" value="1"/>
</dbReference>
<dbReference type="InterPro" id="IPR008554">
    <property type="entry name" value="Glutaredoxin-like"/>
</dbReference>
<proteinExistence type="predicted"/>
<gene>
    <name evidence="1" type="ORF">Y5W_03392</name>
</gene>
<dbReference type="Proteomes" id="UP000662703">
    <property type="component" value="Unassembled WGS sequence"/>
</dbReference>
<dbReference type="Pfam" id="PF05768">
    <property type="entry name" value="Glrx-like"/>
    <property type="match status" value="1"/>
</dbReference>
<reference evidence="1 2" key="1">
    <citation type="submission" date="2012-09" db="EMBL/GenBank/DDBJ databases">
        <title>Genome Sequence of alkane-degrading Bacterium Alcanivorax sp. 521-1.</title>
        <authorList>
            <person name="Lai Q."/>
            <person name="Shao Z."/>
        </authorList>
    </citation>
    <scope>NUCLEOTIDE SEQUENCE [LARGE SCALE GENOMIC DNA]</scope>
    <source>
        <strain evidence="1 2">521-1</strain>
    </source>
</reference>
<sequence length="81" mass="9350">MKMTETPEVTLYTTKGCHLCEKARELVLTVNPNTIIHEVDIAEDDSLMEEYSSWIPVLQRGPLRELVWPFGLFEVRAMLTL</sequence>
<dbReference type="Gene3D" id="3.40.30.10">
    <property type="entry name" value="Glutaredoxin"/>
    <property type="match status" value="1"/>
</dbReference>
<evidence type="ECO:0008006" key="3">
    <source>
        <dbReference type="Google" id="ProtNLM"/>
    </source>
</evidence>